<evidence type="ECO:0008006" key="4">
    <source>
        <dbReference type="Google" id="ProtNLM"/>
    </source>
</evidence>
<dbReference type="Proteomes" id="UP000230564">
    <property type="component" value="Unassembled WGS sequence"/>
</dbReference>
<keyword evidence="1" id="KW-0472">Membrane</keyword>
<sequence length="192" mass="22073">MRILFRILIFLGLFWPLGSLAVGVSVSPSSLDVLFPDIRESYLTVTNISAEPVMVQIELDHFQENIKTEPSEVKLLPEEATKIKLRIDFNGWPTGVENTYLSVVTRALNKKSFNAASGFKIPVTVNITKSYWRWSGAAVFLIVFGGLLIIALMIQVIFSLFKLRRKKKGWLGTNFIFYHRPFWLKLWHKLKK</sequence>
<accession>A0A2H0NDS4</accession>
<organism evidence="2 3">
    <name type="scientific">Candidatus Komeilibacteria bacterium CG11_big_fil_rev_8_21_14_0_20_36_20</name>
    <dbReference type="NCBI Taxonomy" id="1974477"/>
    <lineage>
        <taxon>Bacteria</taxon>
        <taxon>Candidatus Komeiliibacteriota</taxon>
    </lineage>
</organism>
<proteinExistence type="predicted"/>
<gene>
    <name evidence="2" type="ORF">COV55_01335</name>
</gene>
<keyword evidence="1" id="KW-1133">Transmembrane helix</keyword>
<evidence type="ECO:0000313" key="3">
    <source>
        <dbReference type="Proteomes" id="UP000230564"/>
    </source>
</evidence>
<protein>
    <recommendedName>
        <fullName evidence="4">Abnormal spindle-like microcephaly-associated protein ASH domain-containing protein</fullName>
    </recommendedName>
</protein>
<keyword evidence="1" id="KW-0812">Transmembrane</keyword>
<evidence type="ECO:0000313" key="2">
    <source>
        <dbReference type="EMBL" id="PIR07053.1"/>
    </source>
</evidence>
<comment type="caution">
    <text evidence="2">The sequence shown here is derived from an EMBL/GenBank/DDBJ whole genome shotgun (WGS) entry which is preliminary data.</text>
</comment>
<reference evidence="2 3" key="1">
    <citation type="submission" date="2017-09" db="EMBL/GenBank/DDBJ databases">
        <title>Depth-based differentiation of microbial function through sediment-hosted aquifers and enrichment of novel symbionts in the deep terrestrial subsurface.</title>
        <authorList>
            <person name="Probst A.J."/>
            <person name="Ladd B."/>
            <person name="Jarett J.K."/>
            <person name="Geller-Mcgrath D.E."/>
            <person name="Sieber C.M."/>
            <person name="Emerson J.B."/>
            <person name="Anantharaman K."/>
            <person name="Thomas B.C."/>
            <person name="Malmstrom R."/>
            <person name="Stieglmeier M."/>
            <person name="Klingl A."/>
            <person name="Woyke T."/>
            <person name="Ryan C.M."/>
            <person name="Banfield J.F."/>
        </authorList>
    </citation>
    <scope>NUCLEOTIDE SEQUENCE [LARGE SCALE GENOMIC DNA]</scope>
    <source>
        <strain evidence="2">CG11_big_fil_rev_8_21_14_0_20_36_20</strain>
    </source>
</reference>
<evidence type="ECO:0000256" key="1">
    <source>
        <dbReference type="SAM" id="Phobius"/>
    </source>
</evidence>
<feature type="transmembrane region" description="Helical" evidence="1">
    <location>
        <begin position="138"/>
        <end position="161"/>
    </location>
</feature>
<dbReference type="AlphaFoldDB" id="A0A2H0NDS4"/>
<name>A0A2H0NDS4_9BACT</name>
<dbReference type="EMBL" id="PCWQ01000007">
    <property type="protein sequence ID" value="PIR07053.1"/>
    <property type="molecule type" value="Genomic_DNA"/>
</dbReference>